<proteinExistence type="predicted"/>
<gene>
    <name evidence="1" type="ORF">GGP83_000472</name>
</gene>
<organism evidence="1 2">
    <name type="scientific">Salinibacter ruber</name>
    <dbReference type="NCBI Taxonomy" id="146919"/>
    <lineage>
        <taxon>Bacteria</taxon>
        <taxon>Pseudomonadati</taxon>
        <taxon>Rhodothermota</taxon>
        <taxon>Rhodothermia</taxon>
        <taxon>Rhodothermales</taxon>
        <taxon>Salinibacteraceae</taxon>
        <taxon>Salinibacter</taxon>
    </lineage>
</organism>
<accession>A0A9X2Z356</accession>
<evidence type="ECO:0000313" key="2">
    <source>
        <dbReference type="Proteomes" id="UP001155010"/>
    </source>
</evidence>
<sequence length="36" mass="3915">MLSVGDQAGEIKARSGRMVNKANCNNRYLVLVPVPL</sequence>
<dbReference type="Proteomes" id="UP001155010">
    <property type="component" value="Unassembled WGS sequence"/>
</dbReference>
<protein>
    <submittedName>
        <fullName evidence="1">Uncharacterized protein</fullName>
    </submittedName>
</protein>
<name>A0A9X2Z356_9BACT</name>
<dbReference type="AlphaFoldDB" id="A0A9X2Z356"/>
<dbReference type="EMBL" id="JANUBB010000002">
    <property type="protein sequence ID" value="MCS3950538.1"/>
    <property type="molecule type" value="Genomic_DNA"/>
</dbReference>
<evidence type="ECO:0000313" key="1">
    <source>
        <dbReference type="EMBL" id="MCS3950538.1"/>
    </source>
</evidence>
<comment type="caution">
    <text evidence="1">The sequence shown here is derived from an EMBL/GenBank/DDBJ whole genome shotgun (WGS) entry which is preliminary data.</text>
</comment>
<reference evidence="1" key="1">
    <citation type="submission" date="2022-08" db="EMBL/GenBank/DDBJ databases">
        <title>Genomic Encyclopedia of Type Strains, Phase V (KMG-V): Genome sequencing to study the core and pangenomes of soil and plant-associated prokaryotes.</title>
        <authorList>
            <person name="Whitman W."/>
        </authorList>
    </citation>
    <scope>NUCLEOTIDE SEQUENCE</scope>
    <source>
        <strain evidence="1">SP2017</strain>
    </source>
</reference>